<evidence type="ECO:0000313" key="2">
    <source>
        <dbReference type="Proteomes" id="UP000620124"/>
    </source>
</evidence>
<dbReference type="Gene3D" id="3.80.10.10">
    <property type="entry name" value="Ribonuclease Inhibitor"/>
    <property type="match status" value="1"/>
</dbReference>
<reference evidence="1" key="1">
    <citation type="submission" date="2020-05" db="EMBL/GenBank/DDBJ databases">
        <title>Mycena genomes resolve the evolution of fungal bioluminescence.</title>
        <authorList>
            <person name="Tsai I.J."/>
        </authorList>
    </citation>
    <scope>NUCLEOTIDE SEQUENCE</scope>
    <source>
        <strain evidence="1">CCC161011</strain>
    </source>
</reference>
<dbReference type="SUPFAM" id="SSF52047">
    <property type="entry name" value="RNI-like"/>
    <property type="match status" value="1"/>
</dbReference>
<dbReference type="Proteomes" id="UP000620124">
    <property type="component" value="Unassembled WGS sequence"/>
</dbReference>
<dbReference type="EMBL" id="JACAZI010000009">
    <property type="protein sequence ID" value="KAF7352636.1"/>
    <property type="molecule type" value="Genomic_DNA"/>
</dbReference>
<name>A0A8H6Y5M1_9AGAR</name>
<dbReference type="OrthoDB" id="3035705at2759"/>
<dbReference type="AlphaFoldDB" id="A0A8H6Y5M1"/>
<gene>
    <name evidence="1" type="ORF">MVEN_01229300</name>
</gene>
<evidence type="ECO:0000313" key="1">
    <source>
        <dbReference type="EMBL" id="KAF7352636.1"/>
    </source>
</evidence>
<evidence type="ECO:0008006" key="3">
    <source>
        <dbReference type="Google" id="ProtNLM"/>
    </source>
</evidence>
<organism evidence="1 2">
    <name type="scientific">Mycena venus</name>
    <dbReference type="NCBI Taxonomy" id="2733690"/>
    <lineage>
        <taxon>Eukaryota</taxon>
        <taxon>Fungi</taxon>
        <taxon>Dikarya</taxon>
        <taxon>Basidiomycota</taxon>
        <taxon>Agaricomycotina</taxon>
        <taxon>Agaricomycetes</taxon>
        <taxon>Agaricomycetidae</taxon>
        <taxon>Agaricales</taxon>
        <taxon>Marasmiineae</taxon>
        <taxon>Mycenaceae</taxon>
        <taxon>Mycena</taxon>
    </lineage>
</organism>
<comment type="caution">
    <text evidence="1">The sequence shown here is derived from an EMBL/GenBank/DDBJ whole genome shotgun (WGS) entry which is preliminary data.</text>
</comment>
<accession>A0A8H6Y5M1</accession>
<sequence length="368" mass="42430">MHRLCSCLRRRRSQDSLSRKDVATSCPLPQELIDECISYLYDDLNVSRSYPDLKACNLVCRSWSYGAQRFLFREIRNLTSCRYYRLEMSLRTSPAHIRHVHTLVLRGAVDFKSKEFKRICNFTFTHLENVSFTHNFMPPRWEIALQRLFRLPTLRRVHLNYEFFESAAFLPIWLQCSSSIRHLDLNCRNLSSESLHPIQCLSLTPIVLESLRLSGFNIDEWLQHDLFPFDFSRLAVLSVDVHTSVPSWPLMTPALQTIEALDFSSFAHPLADEEAIDLSLFPNLLFLRIKVSVTTKAFDALSTITSSSRLRQIILDIAHSCGDRCDRLDSIVVDLPLPHLPFVGLEKDIITYTCSILSLIHGSTALLR</sequence>
<protein>
    <recommendedName>
        <fullName evidence="3">F-box domain-containing protein</fullName>
    </recommendedName>
</protein>
<dbReference type="InterPro" id="IPR032675">
    <property type="entry name" value="LRR_dom_sf"/>
</dbReference>
<keyword evidence="2" id="KW-1185">Reference proteome</keyword>
<proteinExistence type="predicted"/>